<evidence type="ECO:0000313" key="1">
    <source>
        <dbReference type="EMBL" id="GFN82407.1"/>
    </source>
</evidence>
<keyword evidence="2" id="KW-1185">Reference proteome</keyword>
<evidence type="ECO:0000313" key="2">
    <source>
        <dbReference type="Proteomes" id="UP000735302"/>
    </source>
</evidence>
<comment type="caution">
    <text evidence="1">The sequence shown here is derived from an EMBL/GenBank/DDBJ whole genome shotgun (WGS) entry which is preliminary data.</text>
</comment>
<protein>
    <submittedName>
        <fullName evidence="1">Uncharacterized protein</fullName>
    </submittedName>
</protein>
<proteinExistence type="predicted"/>
<dbReference type="AlphaFoldDB" id="A0AAV3YJ68"/>
<dbReference type="Proteomes" id="UP000735302">
    <property type="component" value="Unassembled WGS sequence"/>
</dbReference>
<reference evidence="1 2" key="1">
    <citation type="journal article" date="2021" name="Elife">
        <title>Chloroplast acquisition without the gene transfer in kleptoplastic sea slugs, Plakobranchus ocellatus.</title>
        <authorList>
            <person name="Maeda T."/>
            <person name="Takahashi S."/>
            <person name="Yoshida T."/>
            <person name="Shimamura S."/>
            <person name="Takaki Y."/>
            <person name="Nagai Y."/>
            <person name="Toyoda A."/>
            <person name="Suzuki Y."/>
            <person name="Arimoto A."/>
            <person name="Ishii H."/>
            <person name="Satoh N."/>
            <person name="Nishiyama T."/>
            <person name="Hasebe M."/>
            <person name="Maruyama T."/>
            <person name="Minagawa J."/>
            <person name="Obokata J."/>
            <person name="Shigenobu S."/>
        </authorList>
    </citation>
    <scope>NUCLEOTIDE SEQUENCE [LARGE SCALE GENOMIC DNA]</scope>
</reference>
<organism evidence="1 2">
    <name type="scientific">Plakobranchus ocellatus</name>
    <dbReference type="NCBI Taxonomy" id="259542"/>
    <lineage>
        <taxon>Eukaryota</taxon>
        <taxon>Metazoa</taxon>
        <taxon>Spiralia</taxon>
        <taxon>Lophotrochozoa</taxon>
        <taxon>Mollusca</taxon>
        <taxon>Gastropoda</taxon>
        <taxon>Heterobranchia</taxon>
        <taxon>Euthyneura</taxon>
        <taxon>Panpulmonata</taxon>
        <taxon>Sacoglossa</taxon>
        <taxon>Placobranchoidea</taxon>
        <taxon>Plakobranchidae</taxon>
        <taxon>Plakobranchus</taxon>
    </lineage>
</organism>
<name>A0AAV3YJ68_9GAST</name>
<dbReference type="EMBL" id="BLXT01000981">
    <property type="protein sequence ID" value="GFN82407.1"/>
    <property type="molecule type" value="Genomic_DNA"/>
</dbReference>
<gene>
    <name evidence="1" type="ORF">PoB_000891300</name>
</gene>
<sequence length="114" mass="12466">MFSSWGVYFVVVVETVVVESGLECLTSLTYVLFKTFLTSDERLLNIDDVNAEKTAHCARRRILNPIQEDKASQDATVPIKRLGLGDVSALKLGFTVTRAITAVSVVVASDFANL</sequence>
<accession>A0AAV3YJ68</accession>